<dbReference type="EMBL" id="CP002160">
    <property type="protein sequence ID" value="ADL51014.1"/>
    <property type="molecule type" value="Genomic_DNA"/>
</dbReference>
<dbReference type="PIRSF" id="PIRSF010606">
    <property type="entry name" value="Spore_coat_CotJB"/>
    <property type="match status" value="1"/>
</dbReference>
<proteinExistence type="predicted"/>
<dbReference type="KEGG" id="ccb:Clocel_1259"/>
<name>D9SUV9_CLOC7</name>
<evidence type="ECO:0000313" key="2">
    <source>
        <dbReference type="EMBL" id="ADL51014.1"/>
    </source>
</evidence>
<dbReference type="STRING" id="573061.Clocel_1259"/>
<reference evidence="2 3" key="1">
    <citation type="submission" date="2010-08" db="EMBL/GenBank/DDBJ databases">
        <title>Complete sequence of Clostridium cellulovorans 743B.</title>
        <authorList>
            <consortium name="US DOE Joint Genome Institute"/>
            <person name="Lucas S."/>
            <person name="Copeland A."/>
            <person name="Lapidus A."/>
            <person name="Cheng J.-F."/>
            <person name="Bruce D."/>
            <person name="Goodwin L."/>
            <person name="Pitluck S."/>
            <person name="Chertkov O."/>
            <person name="Detter J.C."/>
            <person name="Han C."/>
            <person name="Tapia R."/>
            <person name="Land M."/>
            <person name="Hauser L."/>
            <person name="Chang Y.-J."/>
            <person name="Jeffries C."/>
            <person name="Kyrpides N."/>
            <person name="Ivanova N."/>
            <person name="Mikhailova N."/>
            <person name="Hemme C.L."/>
            <person name="Woyke T."/>
        </authorList>
    </citation>
    <scope>NUCLEOTIDE SEQUENCE [LARGE SCALE GENOMIC DNA]</scope>
    <source>
        <strain evidence="3">ATCC 35296 / DSM 3052 / OCM 3 / 743B</strain>
    </source>
</reference>
<organism evidence="2 3">
    <name type="scientific">Clostridium cellulovorans (strain ATCC 35296 / DSM 3052 / OCM 3 / 743B)</name>
    <dbReference type="NCBI Taxonomy" id="573061"/>
    <lineage>
        <taxon>Bacteria</taxon>
        <taxon>Bacillati</taxon>
        <taxon>Bacillota</taxon>
        <taxon>Clostridia</taxon>
        <taxon>Eubacteriales</taxon>
        <taxon>Clostridiaceae</taxon>
        <taxon>Clostridium</taxon>
    </lineage>
</organism>
<evidence type="ECO:0000259" key="1">
    <source>
        <dbReference type="Pfam" id="PF12652"/>
    </source>
</evidence>
<gene>
    <name evidence="2" type="ordered locus">Clocel_1259</name>
</gene>
<dbReference type="OrthoDB" id="9804099at2"/>
<protein>
    <submittedName>
        <fullName evidence="2">Spore coat peptide assembly protein cotJB</fullName>
    </submittedName>
</protein>
<dbReference type="RefSeq" id="WP_010076127.1">
    <property type="nucleotide sequence ID" value="NC_014393.1"/>
</dbReference>
<dbReference type="Pfam" id="PF12652">
    <property type="entry name" value="CotJB"/>
    <property type="match status" value="1"/>
</dbReference>
<dbReference type="Proteomes" id="UP000002730">
    <property type="component" value="Chromosome"/>
</dbReference>
<dbReference type="AlphaFoldDB" id="D9SUV9"/>
<dbReference type="eggNOG" id="ENOG5032Y4N">
    <property type="taxonomic scope" value="Bacteria"/>
</dbReference>
<sequence length="84" mass="10179">MERKELLDKIYDVGFYLVDLNLYLDTHVDSEEALDELNQYSRELAKLREEYEKKFGPLTNFGLQSAEDWEQWISSPWPWEKDFN</sequence>
<evidence type="ECO:0000313" key="3">
    <source>
        <dbReference type="Proteomes" id="UP000002730"/>
    </source>
</evidence>
<dbReference type="HOGENOM" id="CLU_163198_1_0_9"/>
<accession>D9SUV9</accession>
<keyword evidence="3" id="KW-1185">Reference proteome</keyword>
<dbReference type="InterPro" id="IPR016571">
    <property type="entry name" value="Spore_coat_assembly_CotJB"/>
</dbReference>
<dbReference type="InterPro" id="IPR024207">
    <property type="entry name" value="CotJB_dom"/>
</dbReference>
<feature type="domain" description="Protein CotJB" evidence="1">
    <location>
        <begin position="5"/>
        <end position="80"/>
    </location>
</feature>